<proteinExistence type="predicted"/>
<protein>
    <submittedName>
        <fullName evidence="4">Gliding motility-associated ABC transporter substrate-binding protein GldG</fullName>
    </submittedName>
</protein>
<evidence type="ECO:0000259" key="3">
    <source>
        <dbReference type="Pfam" id="PF23357"/>
    </source>
</evidence>
<dbReference type="Pfam" id="PF09822">
    <property type="entry name" value="ABC_transp_aux"/>
    <property type="match status" value="1"/>
</dbReference>
<sequence length="551" mass="61290">MKKTIIRFLALLAVLAGVNWLASLIFFRVDLTEDKRYTVSDATKELLANLDKNVNVNVYLAGEFPPGFERLESATREMLEEFKTYSNGRLSFQFSDPSQATSEEQRNKQYQNLVNRGLTPTNLHATDQDGKRTEKIIFPGAIVQADTLSVPVQLLKGNKISTKEEQLNQSIEGLEFELSSAIRLLANSERKKVGLIVSHTTIAPARLSDLIATIQQSYDVFLDINNPASYDGLDAILVLKPDSAFSEDEKYKIDQYVVGGGSAIFFVDGAKVDSVNLEGTYAQPLDLNLGDLFFRWGVRVNTNLVKDLYCAQILLNVGNVGDKPEIKPVPWRFFPLLNHLGTHPITRNVDAVYTRFLSSLDTVGGTSGIKKSSLLMTSPYTQILNTPAIVSYNEARKQPTPEEYQGGEKLAGVLLEGSFLSLFENRILPNDPRSASFKSKGIAGKVLICADGDMVINDVDYKRSAPLPLGYDRATGQTYGNKDFVLHALDYMTDANGLITARNKQVSIRALDKIQVQENKKFWQSINLLLPLAIIAVFGAIHYYLRLRKFA</sequence>
<keyword evidence="1" id="KW-0812">Transmembrane</keyword>
<keyword evidence="5" id="KW-1185">Reference proteome</keyword>
<evidence type="ECO:0000313" key="4">
    <source>
        <dbReference type="EMBL" id="TDE13869.1"/>
    </source>
</evidence>
<evidence type="ECO:0000256" key="1">
    <source>
        <dbReference type="SAM" id="Phobius"/>
    </source>
</evidence>
<dbReference type="NCBIfam" id="TIGR03521">
    <property type="entry name" value="GldG"/>
    <property type="match status" value="1"/>
</dbReference>
<gene>
    <name evidence="4" type="primary">gldG</name>
    <name evidence="4" type="ORF">E0F88_18455</name>
</gene>
<dbReference type="InterPro" id="IPR019196">
    <property type="entry name" value="ABC_transp_unknown"/>
</dbReference>
<dbReference type="OrthoDB" id="9777219at2"/>
<dbReference type="Proteomes" id="UP000294850">
    <property type="component" value="Unassembled WGS sequence"/>
</dbReference>
<dbReference type="InterPro" id="IPR019863">
    <property type="entry name" value="Motility-assoc_ABC-rel_GldG"/>
</dbReference>
<feature type="domain" description="DUF7088" evidence="3">
    <location>
        <begin position="33"/>
        <end position="144"/>
    </location>
</feature>
<keyword evidence="1" id="KW-0472">Membrane</keyword>
<feature type="transmembrane region" description="Helical" evidence="1">
    <location>
        <begin position="522"/>
        <end position="545"/>
    </location>
</feature>
<dbReference type="RefSeq" id="WP_131959744.1">
    <property type="nucleotide sequence ID" value="NZ_SMFL01000006.1"/>
</dbReference>
<accession>A0A4R5DIU5</accession>
<dbReference type="EMBL" id="SMFL01000006">
    <property type="protein sequence ID" value="TDE13869.1"/>
    <property type="molecule type" value="Genomic_DNA"/>
</dbReference>
<comment type="caution">
    <text evidence="4">The sequence shown here is derived from an EMBL/GenBank/DDBJ whole genome shotgun (WGS) entry which is preliminary data.</text>
</comment>
<organism evidence="4 5">
    <name type="scientific">Dyadobacter psychrotolerans</name>
    <dbReference type="NCBI Taxonomy" id="2541721"/>
    <lineage>
        <taxon>Bacteria</taxon>
        <taxon>Pseudomonadati</taxon>
        <taxon>Bacteroidota</taxon>
        <taxon>Cytophagia</taxon>
        <taxon>Cytophagales</taxon>
        <taxon>Spirosomataceae</taxon>
        <taxon>Dyadobacter</taxon>
    </lineage>
</organism>
<dbReference type="AlphaFoldDB" id="A0A4R5DIU5"/>
<reference evidence="4 5" key="1">
    <citation type="submission" date="2019-03" db="EMBL/GenBank/DDBJ databases">
        <title>Dyadobacter AR-3-6 sp. nov., isolated from arctic soil.</title>
        <authorList>
            <person name="Chaudhary D.K."/>
        </authorList>
    </citation>
    <scope>NUCLEOTIDE SEQUENCE [LARGE SCALE GENOMIC DNA]</scope>
    <source>
        <strain evidence="4 5">AR-3-6</strain>
    </source>
</reference>
<evidence type="ECO:0000259" key="2">
    <source>
        <dbReference type="Pfam" id="PF09822"/>
    </source>
</evidence>
<feature type="domain" description="ABC-type uncharacterised transport system" evidence="2">
    <location>
        <begin position="190"/>
        <end position="487"/>
    </location>
</feature>
<evidence type="ECO:0000313" key="5">
    <source>
        <dbReference type="Proteomes" id="UP000294850"/>
    </source>
</evidence>
<dbReference type="Pfam" id="PF23357">
    <property type="entry name" value="DUF7088"/>
    <property type="match status" value="1"/>
</dbReference>
<keyword evidence="1" id="KW-1133">Transmembrane helix</keyword>
<dbReference type="InterPro" id="IPR055396">
    <property type="entry name" value="DUF7088"/>
</dbReference>
<name>A0A4R5DIU5_9BACT</name>